<protein>
    <recommendedName>
        <fullName evidence="1">Glycosyl hydrolase family 98 putative carbohydrate-binding module domain-containing protein</fullName>
    </recommendedName>
</protein>
<dbReference type="SUPFAM" id="SSF49785">
    <property type="entry name" value="Galactose-binding domain-like"/>
    <property type="match status" value="1"/>
</dbReference>
<accession>A0A8J3ZZM4</accession>
<evidence type="ECO:0000313" key="3">
    <source>
        <dbReference type="Proteomes" id="UP000635606"/>
    </source>
</evidence>
<reference evidence="2" key="1">
    <citation type="submission" date="2021-01" db="EMBL/GenBank/DDBJ databases">
        <title>Whole genome shotgun sequence of Virgisporangium ochraceum NBRC 16418.</title>
        <authorList>
            <person name="Komaki H."/>
            <person name="Tamura T."/>
        </authorList>
    </citation>
    <scope>NUCLEOTIDE SEQUENCE</scope>
    <source>
        <strain evidence="2">NBRC 16418</strain>
    </source>
</reference>
<dbReference type="Gene3D" id="2.60.120.1060">
    <property type="entry name" value="NPCBM/NEW2 domain"/>
    <property type="match status" value="1"/>
</dbReference>
<gene>
    <name evidence="2" type="ORF">Voc01_063470</name>
</gene>
<dbReference type="InterPro" id="IPR038637">
    <property type="entry name" value="NPCBM_sf"/>
</dbReference>
<dbReference type="AlphaFoldDB" id="A0A8J3ZZM4"/>
<sequence>MLVAVGAALLTFVAAAVYVLTVGDGRTGWATSAGRAADTVVAGRVTDDGLRLEHPRGALLDIPADALPVGTEVRLALNRPDELDRLGPLQPDGTAWAIDASVQPSRPVSFTMPYTAAKLPPDAQPLAVTFDELAGLWLPVETTVDTAGGRLTATLPTFSVKTWIADRIADASGPASWLEYQTWKVFGNRAEKPGCGTDAPPGWVSQFITVPDDNAQLFACLGATTNGFYLNVANNRGFPVALELDEPFTAASPSRWEDGLSGIAAELFARTGNRRLLLMPTGSARIEYDPVATENGSIEGHVRRDSTALLMYLAVELAREAGADLKLANGKQLGLWTLECFGRMFSATGQVLTGDPVAAANQMTGCLEDTLTHEVRLWGFDPDEQSGQRLWSHDADRLPPDARRAVKALRVLRALDIAKWTQTAADLFIVDNNPAADLVDVAVHWRGAPKWGAGAEGGIHLYRFPAVVAGAAGESGRHTSTEIAGHAYPQSTGAWVGCGQPATLAYRIEGDYRRLKGTVGLAPHTPAGLTVRVTVTADGRELAVRDVTPARPAPIDLDVSTVRDLRFAVVRVGGECGTSSTAYGVLGDAYLVGDASTPMPELPAGYVGTWTGQMTQPGSPQSPYSMTVVVRAGATNAEIGTVSYPALGCSGTWTLRRAQRSRVEVVEHITVNGQCVVDVPLEIRPTADGRLYVAGAGDTAPTVWATLTRTG</sequence>
<comment type="caution">
    <text evidence="2">The sequence shown here is derived from an EMBL/GenBank/DDBJ whole genome shotgun (WGS) entry which is preliminary data.</text>
</comment>
<dbReference type="InterPro" id="IPR013222">
    <property type="entry name" value="Glyco_hyd_98_carb-bd"/>
</dbReference>
<dbReference type="EMBL" id="BOPH01000088">
    <property type="protein sequence ID" value="GIJ71430.1"/>
    <property type="molecule type" value="Genomic_DNA"/>
</dbReference>
<keyword evidence="3" id="KW-1185">Reference proteome</keyword>
<evidence type="ECO:0000259" key="1">
    <source>
        <dbReference type="Pfam" id="PF08305"/>
    </source>
</evidence>
<dbReference type="InterPro" id="IPR008979">
    <property type="entry name" value="Galactose-bd-like_sf"/>
</dbReference>
<evidence type="ECO:0000313" key="2">
    <source>
        <dbReference type="EMBL" id="GIJ71430.1"/>
    </source>
</evidence>
<dbReference type="Pfam" id="PF08305">
    <property type="entry name" value="NPCBM"/>
    <property type="match status" value="1"/>
</dbReference>
<feature type="domain" description="Glycosyl hydrolase family 98 putative carbohydrate-binding module" evidence="1">
    <location>
        <begin position="501"/>
        <end position="574"/>
    </location>
</feature>
<dbReference type="Proteomes" id="UP000635606">
    <property type="component" value="Unassembled WGS sequence"/>
</dbReference>
<proteinExistence type="predicted"/>
<organism evidence="2 3">
    <name type="scientific">Virgisporangium ochraceum</name>
    <dbReference type="NCBI Taxonomy" id="65505"/>
    <lineage>
        <taxon>Bacteria</taxon>
        <taxon>Bacillati</taxon>
        <taxon>Actinomycetota</taxon>
        <taxon>Actinomycetes</taxon>
        <taxon>Micromonosporales</taxon>
        <taxon>Micromonosporaceae</taxon>
        <taxon>Virgisporangium</taxon>
    </lineage>
</organism>
<name>A0A8J3ZZM4_9ACTN</name>